<name>A0A6C0IFQ9_9ZZZZ</name>
<dbReference type="AlphaFoldDB" id="A0A6C0IFQ9"/>
<evidence type="ECO:0000313" key="1">
    <source>
        <dbReference type="EMBL" id="QHT91500.1"/>
    </source>
</evidence>
<reference evidence="1" key="1">
    <citation type="journal article" date="2020" name="Nature">
        <title>Giant virus diversity and host interactions through global metagenomics.</title>
        <authorList>
            <person name="Schulz F."/>
            <person name="Roux S."/>
            <person name="Paez-Espino D."/>
            <person name="Jungbluth S."/>
            <person name="Walsh D.A."/>
            <person name="Denef V.J."/>
            <person name="McMahon K.D."/>
            <person name="Konstantinidis K.T."/>
            <person name="Eloe-Fadrosh E.A."/>
            <person name="Kyrpides N.C."/>
            <person name="Woyke T."/>
        </authorList>
    </citation>
    <scope>NUCLEOTIDE SEQUENCE</scope>
    <source>
        <strain evidence="1">GVMAG-M-3300023184-77</strain>
    </source>
</reference>
<sequence>MAESPIYNTYKKRASIVYPLEDVEKEQLDKTWALLNSISHHVSFKNVNDLIIHIMNIPELISSNINVRTMFIDKVNKILRHKYLPSHLNIDVVKTITDYFGWLKLRSDYVETEEERKERIVSRTKCIKQELIEKFYYPDRCDRMLLTYGDVWVHTHFD</sequence>
<proteinExistence type="predicted"/>
<organism evidence="1">
    <name type="scientific">viral metagenome</name>
    <dbReference type="NCBI Taxonomy" id="1070528"/>
    <lineage>
        <taxon>unclassified sequences</taxon>
        <taxon>metagenomes</taxon>
        <taxon>organismal metagenomes</taxon>
    </lineage>
</organism>
<dbReference type="EMBL" id="MN740165">
    <property type="protein sequence ID" value="QHT91500.1"/>
    <property type="molecule type" value="Genomic_DNA"/>
</dbReference>
<accession>A0A6C0IFQ9</accession>
<protein>
    <submittedName>
        <fullName evidence="1">Uncharacterized protein</fullName>
    </submittedName>
</protein>